<reference evidence="2" key="1">
    <citation type="submission" date="2018-05" db="EMBL/GenBank/DDBJ databases">
        <authorList>
            <person name="Lanie J.A."/>
            <person name="Ng W.-L."/>
            <person name="Kazmierczak K.M."/>
            <person name="Andrzejewski T.M."/>
            <person name="Davidsen T.M."/>
            <person name="Wayne K.J."/>
            <person name="Tettelin H."/>
            <person name="Glass J.I."/>
            <person name="Rusch D."/>
            <person name="Podicherti R."/>
            <person name="Tsui H.-C.T."/>
            <person name="Winkler M.E."/>
        </authorList>
    </citation>
    <scope>NUCLEOTIDE SEQUENCE</scope>
</reference>
<feature type="non-terminal residue" evidence="2">
    <location>
        <position position="260"/>
    </location>
</feature>
<dbReference type="AlphaFoldDB" id="A0A382CE47"/>
<dbReference type="InterPro" id="IPR036237">
    <property type="entry name" value="Xyl_isomerase-like_sf"/>
</dbReference>
<protein>
    <recommendedName>
        <fullName evidence="1">Xylose isomerase-like TIM barrel domain-containing protein</fullName>
    </recommendedName>
</protein>
<dbReference type="Pfam" id="PF01261">
    <property type="entry name" value="AP_endonuc_2"/>
    <property type="match status" value="1"/>
</dbReference>
<evidence type="ECO:0000313" key="2">
    <source>
        <dbReference type="EMBL" id="SVB24112.1"/>
    </source>
</evidence>
<proteinExistence type="predicted"/>
<name>A0A382CE47_9ZZZZ</name>
<dbReference type="PANTHER" id="PTHR12110:SF41">
    <property type="entry name" value="INOSOSE DEHYDRATASE"/>
    <property type="match status" value="1"/>
</dbReference>
<gene>
    <name evidence="2" type="ORF">METZ01_LOCUS176966</name>
</gene>
<dbReference type="Gene3D" id="3.20.20.150">
    <property type="entry name" value="Divalent-metal-dependent TIM barrel enzymes"/>
    <property type="match status" value="1"/>
</dbReference>
<dbReference type="InterPro" id="IPR013022">
    <property type="entry name" value="Xyl_isomerase-like_TIM-brl"/>
</dbReference>
<sequence length="260" mass="30361">MINFNQNHNLKIGNAPCSWGVFYPENNSLKYDKYLTKISEIGYQYSELGPLGYFNDETSIIKDFLIKLNIQISGAAHVHNFTDLSMFDKLRLNVNKISNILLDLNSTDLILMDDSEFYPKDHKGKIHSDDWGKIMKNIIEIQTLVENEYGLKVHFHPHVGTFIEYEHQIDKLLNDTNISLCFDTGHHAFWNQDPLSYLKKVIDRVGYIHLKNVNDDIRQQVWYRKISIDQSYDMGVMSPLEHGYVNIPNIITFLLKNEFN</sequence>
<dbReference type="SUPFAM" id="SSF51658">
    <property type="entry name" value="Xylose isomerase-like"/>
    <property type="match status" value="1"/>
</dbReference>
<feature type="domain" description="Xylose isomerase-like TIM barrel" evidence="1">
    <location>
        <begin position="37"/>
        <end position="259"/>
    </location>
</feature>
<accession>A0A382CE47</accession>
<evidence type="ECO:0000259" key="1">
    <source>
        <dbReference type="Pfam" id="PF01261"/>
    </source>
</evidence>
<dbReference type="EMBL" id="UINC01033983">
    <property type="protein sequence ID" value="SVB24112.1"/>
    <property type="molecule type" value="Genomic_DNA"/>
</dbReference>
<dbReference type="PANTHER" id="PTHR12110">
    <property type="entry name" value="HYDROXYPYRUVATE ISOMERASE"/>
    <property type="match status" value="1"/>
</dbReference>
<organism evidence="2">
    <name type="scientific">marine metagenome</name>
    <dbReference type="NCBI Taxonomy" id="408172"/>
    <lineage>
        <taxon>unclassified sequences</taxon>
        <taxon>metagenomes</taxon>
        <taxon>ecological metagenomes</taxon>
    </lineage>
</organism>
<dbReference type="InterPro" id="IPR050312">
    <property type="entry name" value="IolE/XylAMocC-like"/>
</dbReference>